<dbReference type="KEGG" id="pbv:AR543_08790"/>
<name>A0A172ZEK4_9BACL</name>
<sequence>MRLIPEKTPFRISTTDLEVKYTESGGVIIRLDVQTLDDAIHHRYREIQLKFTTVAELRCITLNLFEQYAGNIDISLPEGEGITYWEQYGYPSDSGLYQVIPSTILEEKEKLFDPHSRLNLRHYLIAGYDSYIEIIASGYSQE</sequence>
<dbReference type="AlphaFoldDB" id="A0A172ZEK4"/>
<dbReference type="OrthoDB" id="2615127at2"/>
<reference evidence="1 2" key="2">
    <citation type="journal article" date="2016" name="Int. J. Syst. Evol. Microbiol.">
        <title>Paenibacillus bovis sp. nov., isolated from raw yak (Bos grunniens) milk.</title>
        <authorList>
            <person name="Gao C."/>
            <person name="Han J."/>
            <person name="Liu Z."/>
            <person name="Xu X."/>
            <person name="Hang F."/>
            <person name="Wu Z."/>
        </authorList>
    </citation>
    <scope>NUCLEOTIDE SEQUENCE [LARGE SCALE GENOMIC DNA]</scope>
    <source>
        <strain evidence="1 2">BD3526</strain>
    </source>
</reference>
<organism evidence="1 2">
    <name type="scientific">Paenibacillus bovis</name>
    <dbReference type="NCBI Taxonomy" id="1616788"/>
    <lineage>
        <taxon>Bacteria</taxon>
        <taxon>Bacillati</taxon>
        <taxon>Bacillota</taxon>
        <taxon>Bacilli</taxon>
        <taxon>Bacillales</taxon>
        <taxon>Paenibacillaceae</taxon>
        <taxon>Paenibacillus</taxon>
    </lineage>
</organism>
<reference evidence="2" key="1">
    <citation type="submission" date="2015-10" db="EMBL/GenBank/DDBJ databases">
        <title>Genome of Paenibacillus bovis sp. nov.</title>
        <authorList>
            <person name="Wu Z."/>
            <person name="Gao C."/>
            <person name="Liu Z."/>
            <person name="Zheng H."/>
        </authorList>
    </citation>
    <scope>NUCLEOTIDE SEQUENCE [LARGE SCALE GENOMIC DNA]</scope>
    <source>
        <strain evidence="2">BD3526</strain>
    </source>
</reference>
<dbReference type="EMBL" id="CP013023">
    <property type="protein sequence ID" value="ANF96084.1"/>
    <property type="molecule type" value="Genomic_DNA"/>
</dbReference>
<dbReference type="RefSeq" id="WP_060533626.1">
    <property type="nucleotide sequence ID" value="NZ_CP013023.1"/>
</dbReference>
<keyword evidence="2" id="KW-1185">Reference proteome</keyword>
<gene>
    <name evidence="1" type="ORF">AR543_08790</name>
</gene>
<dbReference type="STRING" id="1616788.AR543_08790"/>
<accession>A0A172ZEK4</accession>
<proteinExistence type="predicted"/>
<protein>
    <submittedName>
        <fullName evidence="1">Uncharacterized protein</fullName>
    </submittedName>
</protein>
<evidence type="ECO:0000313" key="2">
    <source>
        <dbReference type="Proteomes" id="UP000078148"/>
    </source>
</evidence>
<evidence type="ECO:0000313" key="1">
    <source>
        <dbReference type="EMBL" id="ANF96084.1"/>
    </source>
</evidence>
<dbReference type="Proteomes" id="UP000078148">
    <property type="component" value="Chromosome"/>
</dbReference>